<evidence type="ECO:0000256" key="5">
    <source>
        <dbReference type="PIRSR" id="PIRSR000137-2"/>
    </source>
</evidence>
<dbReference type="Proteomes" id="UP001383192">
    <property type="component" value="Unassembled WGS sequence"/>
</dbReference>
<evidence type="ECO:0000256" key="2">
    <source>
        <dbReference type="ARBA" id="ARBA00010790"/>
    </source>
</evidence>
<dbReference type="Pfam" id="PF05199">
    <property type="entry name" value="GMC_oxred_C"/>
    <property type="match status" value="1"/>
</dbReference>
<dbReference type="Pfam" id="PF00732">
    <property type="entry name" value="GMC_oxred_N"/>
    <property type="match status" value="1"/>
</dbReference>
<keyword evidence="3" id="KW-0285">Flavoprotein</keyword>
<dbReference type="PANTHER" id="PTHR11552">
    <property type="entry name" value="GLUCOSE-METHANOL-CHOLINE GMC OXIDOREDUCTASE"/>
    <property type="match status" value="1"/>
</dbReference>
<evidence type="ECO:0000256" key="1">
    <source>
        <dbReference type="ARBA" id="ARBA00001974"/>
    </source>
</evidence>
<dbReference type="GO" id="GO:0016614">
    <property type="term" value="F:oxidoreductase activity, acting on CH-OH group of donors"/>
    <property type="evidence" value="ECO:0007669"/>
    <property type="project" value="InterPro"/>
</dbReference>
<gene>
    <name evidence="8" type="ORF">VNI00_015200</name>
</gene>
<dbReference type="PANTHER" id="PTHR11552:SF147">
    <property type="entry name" value="CHOLINE DEHYDROGENASE, MITOCHONDRIAL"/>
    <property type="match status" value="1"/>
</dbReference>
<comment type="caution">
    <text evidence="8">The sequence shown here is derived from an EMBL/GenBank/DDBJ whole genome shotgun (WGS) entry which is preliminary data.</text>
</comment>
<dbReference type="InterPro" id="IPR007867">
    <property type="entry name" value="GMC_OxRtase_C"/>
</dbReference>
<comment type="similarity">
    <text evidence="2">Belongs to the GMC oxidoreductase family.</text>
</comment>
<accession>A0AAW0BMW0</accession>
<name>A0AAW0BMW0_9AGAR</name>
<evidence type="ECO:0000313" key="8">
    <source>
        <dbReference type="EMBL" id="KAK7027455.1"/>
    </source>
</evidence>
<dbReference type="EMBL" id="JAYKXP010000095">
    <property type="protein sequence ID" value="KAK7027455.1"/>
    <property type="molecule type" value="Genomic_DNA"/>
</dbReference>
<feature type="region of interest" description="Disordered" evidence="6">
    <location>
        <begin position="194"/>
        <end position="214"/>
    </location>
</feature>
<feature type="binding site" evidence="5">
    <location>
        <begin position="596"/>
        <end position="597"/>
    </location>
    <ligand>
        <name>FAD</name>
        <dbReference type="ChEBI" id="CHEBI:57692"/>
    </ligand>
</feature>
<dbReference type="PIRSF" id="PIRSF000137">
    <property type="entry name" value="Alcohol_oxidase"/>
    <property type="match status" value="1"/>
</dbReference>
<dbReference type="Gene3D" id="3.30.560.10">
    <property type="entry name" value="Glucose Oxidase, domain 3"/>
    <property type="match status" value="1"/>
</dbReference>
<dbReference type="GO" id="GO:0050660">
    <property type="term" value="F:flavin adenine dinucleotide binding"/>
    <property type="evidence" value="ECO:0007669"/>
    <property type="project" value="InterPro"/>
</dbReference>
<dbReference type="InterPro" id="IPR036188">
    <property type="entry name" value="FAD/NAD-bd_sf"/>
</dbReference>
<dbReference type="SUPFAM" id="SSF54373">
    <property type="entry name" value="FAD-linked reductases, C-terminal domain"/>
    <property type="match status" value="1"/>
</dbReference>
<sequence>MNYGSASRPEERSIKASKGHGGSLPSEHNMVPSTLAILASTLIALSPISAKLLRSLPELSTTSYDFIIIGGGTAGSVLANRLTEDGRHTVLVVEAGVDNEGILNAEVPFFAPRQFNTLVDWNYTTVPQSGANGRTMGAARGFALGGSSTLNFMGWTRGSNDVWDNFARLANDDGWSWNSVEKYYLRTSKLVPPQDGRDITGEADPSAHGDGPLNITLTPSPIKVNFAIEDVAKESSGQFAYNLDYNSGNTIGIGWIQFTIGGGIRNSAATGYLQPVINRPNLDVVINTRAVKIMSSSPSIDYPELLMDVVQLASDPNGPKVNVTAMKEIILSAGSLNTPQLLLLSGIGPKEDLKALGIPVVLDSPAVGANLTEHPTVSVSYTVNANDTFDDVLRNPDLQDELLAQWQQNKTGLFASAAGAAMFGIWKLPEGSKDPSSGPKSGNILIGISNGFNGGQPPATGNYISVLTAVVSPTSRGSLKLASSDPFEMPLIDYALYSTDFDINAHVEAIKMTQQFFSLPQFEGLVQDPFGDIVNATTDEAKAKYVRENVNLFAHPCSSASMGPGGVVDSALKVKGVKGLRVVDASIFPQIPEVLPQGLVYIAAERAADLIKGDLK</sequence>
<keyword evidence="9" id="KW-1185">Reference proteome</keyword>
<proteinExistence type="inferred from homology"/>
<dbReference type="InterPro" id="IPR012132">
    <property type="entry name" value="GMC_OxRdtase"/>
</dbReference>
<evidence type="ECO:0000259" key="7">
    <source>
        <dbReference type="PROSITE" id="PS00624"/>
    </source>
</evidence>
<evidence type="ECO:0000313" key="9">
    <source>
        <dbReference type="Proteomes" id="UP001383192"/>
    </source>
</evidence>
<reference evidence="8 9" key="1">
    <citation type="submission" date="2024-01" db="EMBL/GenBank/DDBJ databases">
        <title>A draft genome for a cacao thread blight-causing isolate of Paramarasmius palmivorus.</title>
        <authorList>
            <person name="Baruah I.K."/>
            <person name="Bukari Y."/>
            <person name="Amoako-Attah I."/>
            <person name="Meinhardt L.W."/>
            <person name="Bailey B.A."/>
            <person name="Cohen S.P."/>
        </authorList>
    </citation>
    <scope>NUCLEOTIDE SEQUENCE [LARGE SCALE GENOMIC DNA]</scope>
    <source>
        <strain evidence="8 9">GH-12</strain>
    </source>
</reference>
<feature type="region of interest" description="Disordered" evidence="6">
    <location>
        <begin position="1"/>
        <end position="26"/>
    </location>
</feature>
<feature type="domain" description="Glucose-methanol-choline oxidoreductase N-terminal" evidence="7">
    <location>
        <begin position="334"/>
        <end position="348"/>
    </location>
</feature>
<comment type="cofactor">
    <cofactor evidence="1 5">
        <name>FAD</name>
        <dbReference type="ChEBI" id="CHEBI:57692"/>
    </cofactor>
</comment>
<dbReference type="InterPro" id="IPR000172">
    <property type="entry name" value="GMC_OxRdtase_N"/>
</dbReference>
<protein>
    <recommendedName>
        <fullName evidence="7">Glucose-methanol-choline oxidoreductase N-terminal domain-containing protein</fullName>
    </recommendedName>
</protein>
<evidence type="ECO:0000256" key="6">
    <source>
        <dbReference type="SAM" id="MobiDB-lite"/>
    </source>
</evidence>
<evidence type="ECO:0000256" key="4">
    <source>
        <dbReference type="ARBA" id="ARBA00022827"/>
    </source>
</evidence>
<dbReference type="PROSITE" id="PS00624">
    <property type="entry name" value="GMC_OXRED_2"/>
    <property type="match status" value="1"/>
</dbReference>
<dbReference type="Gene3D" id="3.50.50.60">
    <property type="entry name" value="FAD/NAD(P)-binding domain"/>
    <property type="match status" value="1"/>
</dbReference>
<dbReference type="SUPFAM" id="SSF51905">
    <property type="entry name" value="FAD/NAD(P)-binding domain"/>
    <property type="match status" value="1"/>
</dbReference>
<dbReference type="AlphaFoldDB" id="A0AAW0BMW0"/>
<keyword evidence="4 5" id="KW-0274">FAD</keyword>
<organism evidence="8 9">
    <name type="scientific">Paramarasmius palmivorus</name>
    <dbReference type="NCBI Taxonomy" id="297713"/>
    <lineage>
        <taxon>Eukaryota</taxon>
        <taxon>Fungi</taxon>
        <taxon>Dikarya</taxon>
        <taxon>Basidiomycota</taxon>
        <taxon>Agaricomycotina</taxon>
        <taxon>Agaricomycetes</taxon>
        <taxon>Agaricomycetidae</taxon>
        <taxon>Agaricales</taxon>
        <taxon>Marasmiineae</taxon>
        <taxon>Marasmiaceae</taxon>
        <taxon>Paramarasmius</taxon>
    </lineage>
</organism>
<evidence type="ECO:0000256" key="3">
    <source>
        <dbReference type="ARBA" id="ARBA00022630"/>
    </source>
</evidence>